<sequence length="157" mass="18258">MKVTVTYPKPKAKSFNVKGKSIPEVFKSLNKNGYWGRYRSDADIDWGKDDPVKKADITAAPYIILPTWTDYSKATKDEKKSWDDMMKALEKHENNHHKIFEDAVEEFKKSIEKRDDLSAKDAKSLWKDFLKDTQDAQDKYDTRTKHGEKEGVELVEP</sequence>
<organism evidence="2 3">
    <name type="scientific">Albidovulum sediminis</name>
    <dbReference type="NCBI Taxonomy" id="3066345"/>
    <lineage>
        <taxon>Bacteria</taxon>
        <taxon>Pseudomonadati</taxon>
        <taxon>Pseudomonadota</taxon>
        <taxon>Alphaproteobacteria</taxon>
        <taxon>Rhodobacterales</taxon>
        <taxon>Paracoccaceae</taxon>
        <taxon>Albidovulum</taxon>
    </lineage>
</organism>
<dbReference type="GO" id="GO:0008233">
    <property type="term" value="F:peptidase activity"/>
    <property type="evidence" value="ECO:0007669"/>
    <property type="project" value="UniProtKB-KW"/>
</dbReference>
<accession>A0ABT2NJZ3</accession>
<dbReference type="GO" id="GO:0006508">
    <property type="term" value="P:proteolysis"/>
    <property type="evidence" value="ECO:0007669"/>
    <property type="project" value="UniProtKB-KW"/>
</dbReference>
<dbReference type="Proteomes" id="UP001205601">
    <property type="component" value="Unassembled WGS sequence"/>
</dbReference>
<name>A0ABT2NJZ3_9RHOB</name>
<dbReference type="Pfam" id="PF06037">
    <property type="entry name" value="DUF922"/>
    <property type="match status" value="1"/>
</dbReference>
<dbReference type="RefSeq" id="WP_261494658.1">
    <property type="nucleotide sequence ID" value="NZ_JAOCQF010000001.1"/>
</dbReference>
<feature type="region of interest" description="Disordered" evidence="1">
    <location>
        <begin position="136"/>
        <end position="157"/>
    </location>
</feature>
<evidence type="ECO:0000313" key="2">
    <source>
        <dbReference type="EMBL" id="MCT8329241.1"/>
    </source>
</evidence>
<evidence type="ECO:0000313" key="3">
    <source>
        <dbReference type="Proteomes" id="UP001205601"/>
    </source>
</evidence>
<comment type="caution">
    <text evidence="2">The sequence shown here is derived from an EMBL/GenBank/DDBJ whole genome shotgun (WGS) entry which is preliminary data.</text>
</comment>
<reference evidence="3" key="1">
    <citation type="submission" date="2023-07" db="EMBL/GenBank/DDBJ databases">
        <title>Defluviimonas sediminis sp. nov., isolated from mangrove sediment.</title>
        <authorList>
            <person name="Liu L."/>
            <person name="Li J."/>
            <person name="Huang Y."/>
            <person name="Pan J."/>
            <person name="Li M."/>
        </authorList>
    </citation>
    <scope>NUCLEOTIDE SEQUENCE [LARGE SCALE GENOMIC DNA]</scope>
    <source>
        <strain evidence="3">FT324</strain>
    </source>
</reference>
<keyword evidence="3" id="KW-1185">Reference proteome</keyword>
<gene>
    <name evidence="2" type="ORF">N5I32_06925</name>
</gene>
<evidence type="ECO:0000256" key="1">
    <source>
        <dbReference type="SAM" id="MobiDB-lite"/>
    </source>
</evidence>
<dbReference type="InterPro" id="IPR010321">
    <property type="entry name" value="DUF922"/>
</dbReference>
<proteinExistence type="predicted"/>
<keyword evidence="2" id="KW-0378">Hydrolase</keyword>
<dbReference type="EMBL" id="JAOCQF010000001">
    <property type="protein sequence ID" value="MCT8329241.1"/>
    <property type="molecule type" value="Genomic_DNA"/>
</dbReference>
<keyword evidence="2" id="KW-0645">Protease</keyword>
<protein>
    <submittedName>
        <fullName evidence="2">DUF922 domain-containing Zn-dependent protease</fullName>
    </submittedName>
</protein>